<proteinExistence type="predicted"/>
<dbReference type="Proteomes" id="UP001344658">
    <property type="component" value="Unassembled WGS sequence"/>
</dbReference>
<sequence>MGTEAFAGDRSESLPVEHGHEHVAIGHTGGKEVGFAIPFQQPGGASIAVTWDAPGATPALPEASAQIASGVTPGPTGEERWSVTAYVGPYGQCIVQSAGQGGAVSRCVSRDAKPPASLSFTHAKANGMPYWLQSEIDTSVDHLDVAYSDGSTKHLTPTRVAGHAFVGLVVPVGLEVESVTTFDSSGRQLGVDTGDPSPAK</sequence>
<keyword evidence="2" id="KW-1185">Reference proteome</keyword>
<comment type="caution">
    <text evidence="1">The sequence shown here is derived from an EMBL/GenBank/DDBJ whole genome shotgun (WGS) entry which is preliminary data.</text>
</comment>
<reference evidence="1 2" key="1">
    <citation type="submission" date="2023-12" db="EMBL/GenBank/DDBJ databases">
        <title>Streptomyces sp. V4-01.</title>
        <authorList>
            <person name="Somphong A."/>
            <person name="Phongsopitanun W."/>
        </authorList>
    </citation>
    <scope>NUCLEOTIDE SEQUENCE [LARGE SCALE GENOMIC DNA]</scope>
    <source>
        <strain evidence="1 2">V4-01</strain>
    </source>
</reference>
<evidence type="ECO:0000313" key="1">
    <source>
        <dbReference type="EMBL" id="MEE4546871.1"/>
    </source>
</evidence>
<dbReference type="RefSeq" id="WP_330800747.1">
    <property type="nucleotide sequence ID" value="NZ_JAZEWV010000056.1"/>
</dbReference>
<protein>
    <submittedName>
        <fullName evidence="1">Uncharacterized protein</fullName>
    </submittedName>
</protein>
<accession>A0ABU7PM10</accession>
<name>A0ABU7PM10_9ACTN</name>
<gene>
    <name evidence="1" type="ORF">V2S66_33510</name>
</gene>
<dbReference type="EMBL" id="JAZEWV010000056">
    <property type="protein sequence ID" value="MEE4546871.1"/>
    <property type="molecule type" value="Genomic_DNA"/>
</dbReference>
<organism evidence="1 2">
    <name type="scientific">Actinacidiphila polyblastidii</name>
    <dbReference type="NCBI Taxonomy" id="3110430"/>
    <lineage>
        <taxon>Bacteria</taxon>
        <taxon>Bacillati</taxon>
        <taxon>Actinomycetota</taxon>
        <taxon>Actinomycetes</taxon>
        <taxon>Kitasatosporales</taxon>
        <taxon>Streptomycetaceae</taxon>
        <taxon>Actinacidiphila</taxon>
    </lineage>
</organism>
<evidence type="ECO:0000313" key="2">
    <source>
        <dbReference type="Proteomes" id="UP001344658"/>
    </source>
</evidence>